<dbReference type="Proteomes" id="UP000887565">
    <property type="component" value="Unplaced"/>
</dbReference>
<keyword evidence="1" id="KW-1133">Transmembrane helix</keyword>
<proteinExistence type="predicted"/>
<accession>A0A915IFK0</accession>
<dbReference type="WBParaSite" id="nRc.2.0.1.t12583-RA">
    <property type="protein sequence ID" value="nRc.2.0.1.t12583-RA"/>
    <property type="gene ID" value="nRc.2.0.1.g12583"/>
</dbReference>
<name>A0A915IFK0_ROMCU</name>
<dbReference type="AlphaFoldDB" id="A0A915IFK0"/>
<evidence type="ECO:0000313" key="3">
    <source>
        <dbReference type="WBParaSite" id="nRc.2.0.1.t12583-RA"/>
    </source>
</evidence>
<feature type="transmembrane region" description="Helical" evidence="1">
    <location>
        <begin position="145"/>
        <end position="166"/>
    </location>
</feature>
<evidence type="ECO:0000313" key="2">
    <source>
        <dbReference type="Proteomes" id="UP000887565"/>
    </source>
</evidence>
<keyword evidence="2" id="KW-1185">Reference proteome</keyword>
<reference evidence="3" key="1">
    <citation type="submission" date="2022-11" db="UniProtKB">
        <authorList>
            <consortium name="WormBaseParasite"/>
        </authorList>
    </citation>
    <scope>IDENTIFICATION</scope>
</reference>
<organism evidence="2 3">
    <name type="scientific">Romanomermis culicivorax</name>
    <name type="common">Nematode worm</name>
    <dbReference type="NCBI Taxonomy" id="13658"/>
    <lineage>
        <taxon>Eukaryota</taxon>
        <taxon>Metazoa</taxon>
        <taxon>Ecdysozoa</taxon>
        <taxon>Nematoda</taxon>
        <taxon>Enoplea</taxon>
        <taxon>Dorylaimia</taxon>
        <taxon>Mermithida</taxon>
        <taxon>Mermithoidea</taxon>
        <taxon>Mermithidae</taxon>
        <taxon>Romanomermis</taxon>
    </lineage>
</organism>
<keyword evidence="1" id="KW-0812">Transmembrane</keyword>
<sequence length="313" mass="35751">MKENEIRKLSVDKENKTISRLENEKNTGYNIPISTSLTLTPVAGTAPHIKRPLTAYFCSPADVPPTKIKEIKAKICTFMLENNEAIEMWNRGFMEEGNSPTPRKCSKAPSPKVECPKLAAVDHRNFKNVVNSIHHRPGTPSAKRAVFAFLIILFVFVGQSTSTLLVQVSTPFDPYRLECPRKFGVVKLIVQKIQSVGRLRDDLMVAAFCRNITEIYPSPFDRHFVEDDEDCRWTTPVELPGPDFTFRNACSDREFLAGISRQESTQYEFLCCRNRDKKRKKCFANRYNYPLSHDLPEVVIERKGLLITSLAYQ</sequence>
<protein>
    <submittedName>
        <fullName evidence="3">Uncharacterized protein</fullName>
    </submittedName>
</protein>
<evidence type="ECO:0000256" key="1">
    <source>
        <dbReference type="SAM" id="Phobius"/>
    </source>
</evidence>
<keyword evidence="1" id="KW-0472">Membrane</keyword>